<dbReference type="InterPro" id="IPR042003">
    <property type="entry name" value="Sortase_E"/>
</dbReference>
<evidence type="ECO:0000256" key="2">
    <source>
        <dbReference type="PIRSR" id="PIRSR605754-1"/>
    </source>
</evidence>
<dbReference type="EC" id="3.4.22.70" evidence="5"/>
<evidence type="ECO:0000256" key="1">
    <source>
        <dbReference type="ARBA" id="ARBA00022801"/>
    </source>
</evidence>
<dbReference type="Gene3D" id="2.40.260.10">
    <property type="entry name" value="Sortase"/>
    <property type="match status" value="1"/>
</dbReference>
<proteinExistence type="predicted"/>
<dbReference type="SUPFAM" id="SSF63817">
    <property type="entry name" value="Sortase"/>
    <property type="match status" value="1"/>
</dbReference>
<feature type="chain" id="PRO_5037252611" evidence="4">
    <location>
        <begin position="25"/>
        <end position="223"/>
    </location>
</feature>
<dbReference type="Proteomes" id="UP000614047">
    <property type="component" value="Unassembled WGS sequence"/>
</dbReference>
<feature type="region of interest" description="Disordered" evidence="3">
    <location>
        <begin position="21"/>
        <end position="71"/>
    </location>
</feature>
<dbReference type="EMBL" id="JADOUA010000001">
    <property type="protein sequence ID" value="MBG6093550.1"/>
    <property type="molecule type" value="Genomic_DNA"/>
</dbReference>
<dbReference type="GO" id="GO:0016787">
    <property type="term" value="F:hydrolase activity"/>
    <property type="evidence" value="ECO:0007669"/>
    <property type="project" value="UniProtKB-KW"/>
</dbReference>
<feature type="compositionally biased region" description="Low complexity" evidence="3">
    <location>
        <begin position="21"/>
        <end position="65"/>
    </location>
</feature>
<evidence type="ECO:0000256" key="4">
    <source>
        <dbReference type="SAM" id="SignalP"/>
    </source>
</evidence>
<sequence>MRSPVVIVTLLATAAAPFQAPAGAAPGSAPSRVPAPATAPLSAALPPASARAASPTAPLAPSGAARPRKGERIARISIPRLNLRRPVHEGVSQRVLARGLGHYPRTAAPGQVGNSVILGHRTTHLAPFHDLGLMRRGDRITLRSGGRTYVYRVYAKRVIAGTNTRVLAPVPFHWSRKARSSVLTLITCHPKGSDRQRLVVLARKVTGKAGKPGKTARPAARPR</sequence>
<evidence type="ECO:0000313" key="6">
    <source>
        <dbReference type="Proteomes" id="UP000614047"/>
    </source>
</evidence>
<gene>
    <name evidence="5" type="ORF">IW256_007663</name>
</gene>
<accession>A0A931DP69</accession>
<name>A0A931DP69_9ACTN</name>
<dbReference type="Pfam" id="PF04203">
    <property type="entry name" value="Sortase"/>
    <property type="match status" value="1"/>
</dbReference>
<dbReference type="RefSeq" id="WP_197015595.1">
    <property type="nucleotide sequence ID" value="NZ_BAABES010000003.1"/>
</dbReference>
<dbReference type="CDD" id="cd05830">
    <property type="entry name" value="Sortase_E"/>
    <property type="match status" value="1"/>
</dbReference>
<dbReference type="NCBIfam" id="TIGR01076">
    <property type="entry name" value="sortase_fam"/>
    <property type="match status" value="1"/>
</dbReference>
<keyword evidence="4" id="KW-0732">Signal</keyword>
<keyword evidence="6" id="KW-1185">Reference proteome</keyword>
<dbReference type="InterPro" id="IPR005754">
    <property type="entry name" value="Sortase"/>
</dbReference>
<evidence type="ECO:0000313" key="5">
    <source>
        <dbReference type="EMBL" id="MBG6093550.1"/>
    </source>
</evidence>
<dbReference type="InterPro" id="IPR023365">
    <property type="entry name" value="Sortase_dom-sf"/>
</dbReference>
<comment type="caution">
    <text evidence="5">The sequence shown here is derived from an EMBL/GenBank/DDBJ whole genome shotgun (WGS) entry which is preliminary data.</text>
</comment>
<feature type="active site" description="Proton donor/acceptor" evidence="2">
    <location>
        <position position="120"/>
    </location>
</feature>
<feature type="active site" description="Acyl-thioester intermediate" evidence="2">
    <location>
        <position position="188"/>
    </location>
</feature>
<feature type="signal peptide" evidence="4">
    <location>
        <begin position="1"/>
        <end position="24"/>
    </location>
</feature>
<evidence type="ECO:0000256" key="3">
    <source>
        <dbReference type="SAM" id="MobiDB-lite"/>
    </source>
</evidence>
<organism evidence="5 6">
    <name type="scientific">Actinomadura viridis</name>
    <dbReference type="NCBI Taxonomy" id="58110"/>
    <lineage>
        <taxon>Bacteria</taxon>
        <taxon>Bacillati</taxon>
        <taxon>Actinomycetota</taxon>
        <taxon>Actinomycetes</taxon>
        <taxon>Streptosporangiales</taxon>
        <taxon>Thermomonosporaceae</taxon>
        <taxon>Actinomadura</taxon>
    </lineage>
</organism>
<reference evidence="5" key="1">
    <citation type="submission" date="2020-11" db="EMBL/GenBank/DDBJ databases">
        <title>Sequencing the genomes of 1000 actinobacteria strains.</title>
        <authorList>
            <person name="Klenk H.-P."/>
        </authorList>
    </citation>
    <scope>NUCLEOTIDE SEQUENCE</scope>
    <source>
        <strain evidence="5">DSM 43175</strain>
    </source>
</reference>
<protein>
    <submittedName>
        <fullName evidence="5">Sortase A</fullName>
        <ecNumber evidence="5">3.4.22.70</ecNumber>
    </submittedName>
</protein>
<keyword evidence="1 5" id="KW-0378">Hydrolase</keyword>
<dbReference type="AlphaFoldDB" id="A0A931DP69"/>